<evidence type="ECO:0000313" key="2">
    <source>
        <dbReference type="Proteomes" id="UP001605036"/>
    </source>
</evidence>
<dbReference type="Proteomes" id="UP001605036">
    <property type="component" value="Unassembled WGS sequence"/>
</dbReference>
<evidence type="ECO:0000313" key="1">
    <source>
        <dbReference type="EMBL" id="KAL2634667.1"/>
    </source>
</evidence>
<sequence>MKCSSLTSEEIRTNTENLSFQTAVVADYHRGVALERLCYSGIRLFCFLGIASLEVAEVLLEGVFISFPDEELFGTIQKVCSDEGLQCPRKIISKDCDLCGFSRK</sequence>
<dbReference type="AlphaFoldDB" id="A0ABD1YV69"/>
<accession>A0ABD1YV69</accession>
<gene>
    <name evidence="1" type="ORF">R1flu_006146</name>
</gene>
<dbReference type="EMBL" id="JBHFFA010000003">
    <property type="protein sequence ID" value="KAL2634667.1"/>
    <property type="molecule type" value="Genomic_DNA"/>
</dbReference>
<name>A0ABD1YV69_9MARC</name>
<keyword evidence="2" id="KW-1185">Reference proteome</keyword>
<comment type="caution">
    <text evidence="1">The sequence shown here is derived from an EMBL/GenBank/DDBJ whole genome shotgun (WGS) entry which is preliminary data.</text>
</comment>
<proteinExistence type="predicted"/>
<organism evidence="1 2">
    <name type="scientific">Riccia fluitans</name>
    <dbReference type="NCBI Taxonomy" id="41844"/>
    <lineage>
        <taxon>Eukaryota</taxon>
        <taxon>Viridiplantae</taxon>
        <taxon>Streptophyta</taxon>
        <taxon>Embryophyta</taxon>
        <taxon>Marchantiophyta</taxon>
        <taxon>Marchantiopsida</taxon>
        <taxon>Marchantiidae</taxon>
        <taxon>Marchantiales</taxon>
        <taxon>Ricciaceae</taxon>
        <taxon>Riccia</taxon>
    </lineage>
</organism>
<protein>
    <submittedName>
        <fullName evidence="1">Uncharacterized protein</fullName>
    </submittedName>
</protein>
<reference evidence="1 2" key="1">
    <citation type="submission" date="2024-09" db="EMBL/GenBank/DDBJ databases">
        <title>Chromosome-scale assembly of Riccia fluitans.</title>
        <authorList>
            <person name="Paukszto L."/>
            <person name="Sawicki J."/>
            <person name="Karawczyk K."/>
            <person name="Piernik-Szablinska J."/>
            <person name="Szczecinska M."/>
            <person name="Mazdziarz M."/>
        </authorList>
    </citation>
    <scope>NUCLEOTIDE SEQUENCE [LARGE SCALE GENOMIC DNA]</scope>
    <source>
        <strain evidence="1">Rf_01</strain>
        <tissue evidence="1">Aerial parts of the thallus</tissue>
    </source>
</reference>